<evidence type="ECO:0000259" key="3">
    <source>
        <dbReference type="Pfam" id="PF13581"/>
    </source>
</evidence>
<keyword evidence="4" id="KW-0067">ATP-binding</keyword>
<name>A0ABV4SXI7_9ACTN</name>
<comment type="caution">
    <text evidence="4">The sequence shown here is derived from an EMBL/GenBank/DDBJ whole genome shotgun (WGS) entry which is preliminary data.</text>
</comment>
<dbReference type="InterPro" id="IPR050267">
    <property type="entry name" value="Anti-sigma-factor_SerPK"/>
</dbReference>
<sequence length="211" mass="23014">MASQAIDPSTTSRRGCFARLYRRRLEESGRKGTAGPAQGKGPSPQSAATSWVTRNLALWSRTLEPVRPLDRPRARATAWDASWPIARELTSVRQARRLVTAQLGDWNLEGLTDTAELLVSELVTNALRHTRGPLRLNLQVRDSRLRCEVEDTAPAGPVRSVVDTDAEGGRGTELLDLLTEAWGSTRTATGKTTWCEILTQTPSPTGSPASD</sequence>
<keyword evidence="1" id="KW-0418">Kinase</keyword>
<proteinExistence type="predicted"/>
<dbReference type="PANTHER" id="PTHR35526">
    <property type="entry name" value="ANTI-SIGMA-F FACTOR RSBW-RELATED"/>
    <property type="match status" value="1"/>
</dbReference>
<protein>
    <submittedName>
        <fullName evidence="4">ATP-binding protein</fullName>
    </submittedName>
</protein>
<keyword evidence="1" id="KW-0723">Serine/threonine-protein kinase</keyword>
<dbReference type="Pfam" id="PF13581">
    <property type="entry name" value="HATPase_c_2"/>
    <property type="match status" value="1"/>
</dbReference>
<accession>A0ABV4SXI7</accession>
<gene>
    <name evidence="4" type="ORF">ACEG43_43580</name>
</gene>
<dbReference type="EMBL" id="JBGOSP010000047">
    <property type="protein sequence ID" value="MFA3842945.1"/>
    <property type="molecule type" value="Genomic_DNA"/>
</dbReference>
<dbReference type="Proteomes" id="UP001571476">
    <property type="component" value="Unassembled WGS sequence"/>
</dbReference>
<keyword evidence="4" id="KW-0547">Nucleotide-binding</keyword>
<organism evidence="4 5">
    <name type="scientific">Streptomyces aureus</name>
    <dbReference type="NCBI Taxonomy" id="193461"/>
    <lineage>
        <taxon>Bacteria</taxon>
        <taxon>Bacillati</taxon>
        <taxon>Actinomycetota</taxon>
        <taxon>Actinomycetes</taxon>
        <taxon>Kitasatosporales</taxon>
        <taxon>Streptomycetaceae</taxon>
        <taxon>Streptomyces</taxon>
    </lineage>
</organism>
<feature type="domain" description="Histidine kinase/HSP90-like ATPase" evidence="3">
    <location>
        <begin position="87"/>
        <end position="193"/>
    </location>
</feature>
<dbReference type="PANTHER" id="PTHR35526:SF3">
    <property type="entry name" value="ANTI-SIGMA-F FACTOR RSBW"/>
    <property type="match status" value="1"/>
</dbReference>
<dbReference type="Gene3D" id="3.30.565.10">
    <property type="entry name" value="Histidine kinase-like ATPase, C-terminal domain"/>
    <property type="match status" value="1"/>
</dbReference>
<reference evidence="4 5" key="1">
    <citation type="submission" date="2024-08" db="EMBL/GenBank/DDBJ databases">
        <title>Genome sequence of Streptomyces aureus CACIA-1.46HGO.</title>
        <authorList>
            <person name="Evangelista-Martinez Z."/>
        </authorList>
    </citation>
    <scope>NUCLEOTIDE SEQUENCE [LARGE SCALE GENOMIC DNA]</scope>
    <source>
        <strain evidence="4 5">CACIA-1.46HGO</strain>
    </source>
</reference>
<evidence type="ECO:0000256" key="2">
    <source>
        <dbReference type="SAM" id="MobiDB-lite"/>
    </source>
</evidence>
<evidence type="ECO:0000256" key="1">
    <source>
        <dbReference type="ARBA" id="ARBA00022527"/>
    </source>
</evidence>
<dbReference type="CDD" id="cd16936">
    <property type="entry name" value="HATPase_RsbW-like"/>
    <property type="match status" value="1"/>
</dbReference>
<dbReference type="GO" id="GO:0005524">
    <property type="term" value="F:ATP binding"/>
    <property type="evidence" value="ECO:0007669"/>
    <property type="project" value="UniProtKB-KW"/>
</dbReference>
<feature type="region of interest" description="Disordered" evidence="2">
    <location>
        <begin position="26"/>
        <end position="49"/>
    </location>
</feature>
<dbReference type="InterPro" id="IPR003594">
    <property type="entry name" value="HATPase_dom"/>
</dbReference>
<dbReference type="InterPro" id="IPR036890">
    <property type="entry name" value="HATPase_C_sf"/>
</dbReference>
<evidence type="ECO:0000313" key="4">
    <source>
        <dbReference type="EMBL" id="MFA3842945.1"/>
    </source>
</evidence>
<keyword evidence="1" id="KW-0808">Transferase</keyword>
<dbReference type="RefSeq" id="WP_372566831.1">
    <property type="nucleotide sequence ID" value="NZ_JBGOSP010000047.1"/>
</dbReference>
<evidence type="ECO:0000313" key="5">
    <source>
        <dbReference type="Proteomes" id="UP001571476"/>
    </source>
</evidence>
<keyword evidence="5" id="KW-1185">Reference proteome</keyword>
<dbReference type="SUPFAM" id="SSF55874">
    <property type="entry name" value="ATPase domain of HSP90 chaperone/DNA topoisomerase II/histidine kinase"/>
    <property type="match status" value="1"/>
</dbReference>